<comment type="caution">
    <text evidence="5">The sequence shown here is derived from an EMBL/GenBank/DDBJ whole genome shotgun (WGS) entry which is preliminary data.</text>
</comment>
<organism evidence="5 6">
    <name type="scientific">Povalibacter uvarum</name>
    <dbReference type="NCBI Taxonomy" id="732238"/>
    <lineage>
        <taxon>Bacteria</taxon>
        <taxon>Pseudomonadati</taxon>
        <taxon>Pseudomonadota</taxon>
        <taxon>Gammaproteobacteria</taxon>
        <taxon>Steroidobacterales</taxon>
        <taxon>Steroidobacteraceae</taxon>
        <taxon>Povalibacter</taxon>
    </lineage>
</organism>
<dbReference type="AlphaFoldDB" id="A0A841HNW3"/>
<reference evidence="5 6" key="1">
    <citation type="submission" date="2020-08" db="EMBL/GenBank/DDBJ databases">
        <title>Genomic Encyclopedia of Type Strains, Phase IV (KMG-IV): sequencing the most valuable type-strain genomes for metagenomic binning, comparative biology and taxonomic classification.</title>
        <authorList>
            <person name="Goeker M."/>
        </authorList>
    </citation>
    <scope>NUCLEOTIDE SEQUENCE [LARGE SCALE GENOMIC DNA]</scope>
    <source>
        <strain evidence="5 6">DSM 26723</strain>
    </source>
</reference>
<evidence type="ECO:0000256" key="2">
    <source>
        <dbReference type="ARBA" id="ARBA00022801"/>
    </source>
</evidence>
<dbReference type="InterPro" id="IPR002018">
    <property type="entry name" value="CarbesteraseB"/>
</dbReference>
<dbReference type="RefSeq" id="WP_184332916.1">
    <property type="nucleotide sequence ID" value="NZ_JACHHZ010000003.1"/>
</dbReference>
<dbReference type="GO" id="GO:0016787">
    <property type="term" value="F:hydrolase activity"/>
    <property type="evidence" value="ECO:0007669"/>
    <property type="project" value="UniProtKB-KW"/>
</dbReference>
<dbReference type="InterPro" id="IPR029058">
    <property type="entry name" value="AB_hydrolase_fold"/>
</dbReference>
<feature type="signal peptide" evidence="3">
    <location>
        <begin position="1"/>
        <end position="27"/>
    </location>
</feature>
<dbReference type="InterPro" id="IPR006311">
    <property type="entry name" value="TAT_signal"/>
</dbReference>
<evidence type="ECO:0000256" key="1">
    <source>
        <dbReference type="ARBA" id="ARBA00005964"/>
    </source>
</evidence>
<dbReference type="Pfam" id="PF00135">
    <property type="entry name" value="COesterase"/>
    <property type="match status" value="1"/>
</dbReference>
<dbReference type="PROSITE" id="PS00122">
    <property type="entry name" value="CARBOXYLESTERASE_B_1"/>
    <property type="match status" value="1"/>
</dbReference>
<dbReference type="Proteomes" id="UP000588068">
    <property type="component" value="Unassembled WGS sequence"/>
</dbReference>
<dbReference type="EMBL" id="JACHHZ010000003">
    <property type="protein sequence ID" value="MBB6094019.1"/>
    <property type="molecule type" value="Genomic_DNA"/>
</dbReference>
<dbReference type="SUPFAM" id="SSF53474">
    <property type="entry name" value="alpha/beta-Hydrolases"/>
    <property type="match status" value="1"/>
</dbReference>
<evidence type="ECO:0000313" key="5">
    <source>
        <dbReference type="EMBL" id="MBB6094019.1"/>
    </source>
</evidence>
<dbReference type="Gene3D" id="3.40.50.1820">
    <property type="entry name" value="alpha/beta hydrolase"/>
    <property type="match status" value="1"/>
</dbReference>
<sequence length="539" mass="58453">MKLSRRELIAKSLVLAAGTLPGGSLLAQPASQSVVETAQGRVRGSIAPNGVHVFKGMRYAGSSAGVLRFMPPTAPPRWAGIQDALEYGDQSPQARSSLAAAQAMSDDCLRINVWTPGADGAKRPVMLWFHGGGFEAGAGSIPLYDGTRMARRGDVVVATINHRLNVFGNCYLGGVLGDDFAQSGNVGYLDLIASMRWVKENIARFGGDPDNVMIYGQSGGGRKVSLCYAGRDAQGLFHKGVVQSGSHLKVQTTERANELTEQLLKELGIAANDARKLQTIDVETLSAAQRKVIAAAGARFSPVLDGRTFTAHPFLPDAPAISNHLPMMLGTTRTELTNQMGRVPGIFEMNEAQAKERLKGFLGEADIDEAYRIFQASRPQANPSEVFFTIASARGYVRDQTIMAEQRVKAGGAGKTYVYRLMWRQPVEGGRRVSQHSLDLPFMFDNVAAVPHMTGPETEATRAMVDTMANSWIAFARTGNPNNPSVPAWAPYDLERRNTMLFDVPSTAVDDPHQSERLFMARYPSQQDGGNALHRQSMD</sequence>
<dbReference type="EC" id="3.1.1.-" evidence="3"/>
<feature type="domain" description="Carboxylesterase type B" evidence="4">
    <location>
        <begin position="32"/>
        <end position="514"/>
    </location>
</feature>
<feature type="chain" id="PRO_5033104349" description="Carboxylic ester hydrolase" evidence="3">
    <location>
        <begin position="28"/>
        <end position="539"/>
    </location>
</feature>
<evidence type="ECO:0000313" key="6">
    <source>
        <dbReference type="Proteomes" id="UP000588068"/>
    </source>
</evidence>
<dbReference type="PANTHER" id="PTHR11559">
    <property type="entry name" value="CARBOXYLESTERASE"/>
    <property type="match status" value="1"/>
</dbReference>
<protein>
    <recommendedName>
        <fullName evidence="3">Carboxylic ester hydrolase</fullName>
        <ecNumber evidence="3">3.1.1.-</ecNumber>
    </recommendedName>
</protein>
<evidence type="ECO:0000256" key="3">
    <source>
        <dbReference type="RuleBase" id="RU361235"/>
    </source>
</evidence>
<keyword evidence="3" id="KW-0732">Signal</keyword>
<keyword evidence="6" id="KW-1185">Reference proteome</keyword>
<name>A0A841HNW3_9GAMM</name>
<gene>
    <name evidence="5" type="ORF">HNQ60_002900</name>
</gene>
<comment type="similarity">
    <text evidence="1 3">Belongs to the type-B carboxylesterase/lipase family.</text>
</comment>
<evidence type="ECO:0000259" key="4">
    <source>
        <dbReference type="Pfam" id="PF00135"/>
    </source>
</evidence>
<proteinExistence type="inferred from homology"/>
<dbReference type="InterPro" id="IPR019826">
    <property type="entry name" value="Carboxylesterase_B_AS"/>
</dbReference>
<dbReference type="PROSITE" id="PS51318">
    <property type="entry name" value="TAT"/>
    <property type="match status" value="1"/>
</dbReference>
<dbReference type="InterPro" id="IPR050309">
    <property type="entry name" value="Type-B_Carboxylest/Lipase"/>
</dbReference>
<keyword evidence="2 3" id="KW-0378">Hydrolase</keyword>
<accession>A0A841HNW3</accession>